<protein>
    <submittedName>
        <fullName evidence="2">TerB family tellurite resistance protein</fullName>
    </submittedName>
</protein>
<sequence length="103" mass="11209">MDVRIAKCLLLTKVLVADGIMTENERELLEGTMERQGLSPEEKRSVFDLEGWDAAEAVVAQLPDEEKRQLVDQLIDAASVDGRLSPLEAATLKSITAALGLDS</sequence>
<dbReference type="Gene3D" id="1.10.3680.10">
    <property type="entry name" value="TerB-like"/>
    <property type="match status" value="1"/>
</dbReference>
<dbReference type="InterPro" id="IPR007791">
    <property type="entry name" value="DjlA_N"/>
</dbReference>
<organism evidence="2 3">
    <name type="scientific">Pendulispora brunnea</name>
    <dbReference type="NCBI Taxonomy" id="2905690"/>
    <lineage>
        <taxon>Bacteria</taxon>
        <taxon>Pseudomonadati</taxon>
        <taxon>Myxococcota</taxon>
        <taxon>Myxococcia</taxon>
        <taxon>Myxococcales</taxon>
        <taxon>Sorangiineae</taxon>
        <taxon>Pendulisporaceae</taxon>
        <taxon>Pendulispora</taxon>
    </lineage>
</organism>
<evidence type="ECO:0000313" key="3">
    <source>
        <dbReference type="Proteomes" id="UP001379533"/>
    </source>
</evidence>
<dbReference type="RefSeq" id="WP_394848421.1">
    <property type="nucleotide sequence ID" value="NZ_CP089982.1"/>
</dbReference>
<dbReference type="Proteomes" id="UP001379533">
    <property type="component" value="Chromosome"/>
</dbReference>
<keyword evidence="3" id="KW-1185">Reference proteome</keyword>
<evidence type="ECO:0000313" key="2">
    <source>
        <dbReference type="EMBL" id="WXA97803.1"/>
    </source>
</evidence>
<dbReference type="InterPro" id="IPR029024">
    <property type="entry name" value="TerB-like"/>
</dbReference>
<dbReference type="Pfam" id="PF05099">
    <property type="entry name" value="TerB"/>
    <property type="match status" value="1"/>
</dbReference>
<dbReference type="EMBL" id="CP089982">
    <property type="protein sequence ID" value="WXA97803.1"/>
    <property type="molecule type" value="Genomic_DNA"/>
</dbReference>
<name>A0ABZ2KGK5_9BACT</name>
<dbReference type="SUPFAM" id="SSF158682">
    <property type="entry name" value="TerB-like"/>
    <property type="match status" value="1"/>
</dbReference>
<evidence type="ECO:0000259" key="1">
    <source>
        <dbReference type="Pfam" id="PF05099"/>
    </source>
</evidence>
<accession>A0ABZ2KGK5</accession>
<proteinExistence type="predicted"/>
<reference evidence="2 3" key="1">
    <citation type="submission" date="2021-12" db="EMBL/GenBank/DDBJ databases">
        <title>Discovery of the Pendulisporaceae a myxobacterial family with distinct sporulation behavior and unique specialized metabolism.</title>
        <authorList>
            <person name="Garcia R."/>
            <person name="Popoff A."/>
            <person name="Bader C.D."/>
            <person name="Loehr J."/>
            <person name="Walesch S."/>
            <person name="Walt C."/>
            <person name="Boldt J."/>
            <person name="Bunk B."/>
            <person name="Haeckl F.J.F.P.J."/>
            <person name="Gunesch A.P."/>
            <person name="Birkelbach J."/>
            <person name="Nuebel U."/>
            <person name="Pietschmann T."/>
            <person name="Bach T."/>
            <person name="Mueller R."/>
        </authorList>
    </citation>
    <scope>NUCLEOTIDE SEQUENCE [LARGE SCALE GENOMIC DNA]</scope>
    <source>
        <strain evidence="2 3">MSr12523</strain>
    </source>
</reference>
<feature type="domain" description="Co-chaperone DjlA N-terminal" evidence="1">
    <location>
        <begin position="5"/>
        <end position="102"/>
    </location>
</feature>
<gene>
    <name evidence="2" type="ORF">LZC95_13285</name>
</gene>